<accession>A0ABW7G7U7</accession>
<keyword evidence="3" id="KW-1185">Reference proteome</keyword>
<dbReference type="Proteomes" id="UP001606305">
    <property type="component" value="Unassembled WGS sequence"/>
</dbReference>
<feature type="chain" id="PRO_5046009381" description="Peptidase A2 domain-containing protein" evidence="1">
    <location>
        <begin position="20"/>
        <end position="304"/>
    </location>
</feature>
<organism evidence="2 3">
    <name type="scientific">Pelomonas nitida</name>
    <dbReference type="NCBI Taxonomy" id="3299027"/>
    <lineage>
        <taxon>Bacteria</taxon>
        <taxon>Pseudomonadati</taxon>
        <taxon>Pseudomonadota</taxon>
        <taxon>Betaproteobacteria</taxon>
        <taxon>Burkholderiales</taxon>
        <taxon>Sphaerotilaceae</taxon>
        <taxon>Roseateles</taxon>
    </lineage>
</organism>
<comment type="caution">
    <text evidence="2">The sequence shown here is derived from an EMBL/GenBank/DDBJ whole genome shotgun (WGS) entry which is preliminary data.</text>
</comment>
<evidence type="ECO:0008006" key="4">
    <source>
        <dbReference type="Google" id="ProtNLM"/>
    </source>
</evidence>
<evidence type="ECO:0000313" key="3">
    <source>
        <dbReference type="Proteomes" id="UP001606305"/>
    </source>
</evidence>
<dbReference type="RefSeq" id="WP_394488844.1">
    <property type="nucleotide sequence ID" value="NZ_JBIGIA010000010.1"/>
</dbReference>
<feature type="signal peptide" evidence="1">
    <location>
        <begin position="1"/>
        <end position="19"/>
    </location>
</feature>
<evidence type="ECO:0000256" key="1">
    <source>
        <dbReference type="SAM" id="SignalP"/>
    </source>
</evidence>
<keyword evidence="1" id="KW-0732">Signal</keyword>
<gene>
    <name evidence="2" type="ORF">ACG00X_14195</name>
</gene>
<reference evidence="2 3" key="1">
    <citation type="submission" date="2024-09" db="EMBL/GenBank/DDBJ databases">
        <title>Novel species of the genus Pelomonas and Roseateles isolated from streams.</title>
        <authorList>
            <person name="Lu H."/>
        </authorList>
    </citation>
    <scope>NUCLEOTIDE SEQUENCE [LARGE SCALE GENOMIC DNA]</scope>
    <source>
        <strain evidence="2 3">BYS96W</strain>
    </source>
</reference>
<sequence length="304" mass="32476">MTVKAPRLLVGLAAFIATAGLSADAPTQPPAFLPFHWHVGSLGGLPPTPLALLVPVTLGERTCDMQLDTGANSALIWHSATDNDGPRRPLRLRLGELEARAEVGLATQRAIDECTPGSAVGTLGNAFFEHGTLTLDIPRQRLAWQTGSTLDRHPNARRFFYATPPADGGLNEGGHIFIELDARRAGKGYGMLDTGAASAEIGALDARWWTQLTGSAALQGQHITSFIVNSWSRSLECVSAPTVDTVGIDDFGPVARRTTYCPALAFRPTVHVIGLVGMAPFMHSVLTIDYPSRRWLVEAAIPSP</sequence>
<proteinExistence type="predicted"/>
<name>A0ABW7G7U7_9BURK</name>
<protein>
    <recommendedName>
        <fullName evidence="4">Peptidase A2 domain-containing protein</fullName>
    </recommendedName>
</protein>
<evidence type="ECO:0000313" key="2">
    <source>
        <dbReference type="EMBL" id="MFG6457988.1"/>
    </source>
</evidence>
<dbReference type="EMBL" id="JBIGIA010000010">
    <property type="protein sequence ID" value="MFG6457988.1"/>
    <property type="molecule type" value="Genomic_DNA"/>
</dbReference>